<dbReference type="FunCoup" id="A0A5C7EJD5">
    <property type="interactions" value="491"/>
</dbReference>
<dbReference type="InterPro" id="IPR029028">
    <property type="entry name" value="Alpha/beta_knot_MTases"/>
</dbReference>
<keyword evidence="3 6" id="KW-0489">Methyltransferase</keyword>
<dbReference type="RefSeq" id="WP_147800471.1">
    <property type="nucleotide sequence ID" value="NZ_VPFL01000017.1"/>
</dbReference>
<dbReference type="SMART" id="SM00967">
    <property type="entry name" value="SpoU_sub_bind"/>
    <property type="match status" value="1"/>
</dbReference>
<dbReference type="CDD" id="cd18103">
    <property type="entry name" value="SpoU-like_RlmB"/>
    <property type="match status" value="1"/>
</dbReference>
<evidence type="ECO:0000256" key="5">
    <source>
        <dbReference type="ARBA" id="ARBA00022691"/>
    </source>
</evidence>
<dbReference type="Pfam" id="PF08032">
    <property type="entry name" value="SpoU_sub_bind"/>
    <property type="match status" value="1"/>
</dbReference>
<keyword evidence="2 6" id="KW-0698">rRNA processing</keyword>
<evidence type="ECO:0000256" key="6">
    <source>
        <dbReference type="HAMAP-Rule" id="MF_01887"/>
    </source>
</evidence>
<dbReference type="InParanoid" id="A0A5C7EJD5"/>
<dbReference type="InterPro" id="IPR029064">
    <property type="entry name" value="Ribosomal_eL30-like_sf"/>
</dbReference>
<proteinExistence type="inferred from homology"/>
<dbReference type="InterPro" id="IPR001537">
    <property type="entry name" value="SpoU_MeTrfase"/>
</dbReference>
<evidence type="ECO:0000256" key="2">
    <source>
        <dbReference type="ARBA" id="ARBA00022552"/>
    </source>
</evidence>
<feature type="binding site" evidence="6">
    <location>
        <position position="196"/>
    </location>
    <ligand>
        <name>S-adenosyl-L-methionine</name>
        <dbReference type="ChEBI" id="CHEBI:59789"/>
    </ligand>
</feature>
<dbReference type="SUPFAM" id="SSF75217">
    <property type="entry name" value="alpha/beta knot"/>
    <property type="match status" value="1"/>
</dbReference>
<organism evidence="8 9">
    <name type="scientific">Pelomicrobium methylotrophicum</name>
    <dbReference type="NCBI Taxonomy" id="2602750"/>
    <lineage>
        <taxon>Bacteria</taxon>
        <taxon>Pseudomonadati</taxon>
        <taxon>Pseudomonadota</taxon>
        <taxon>Hydrogenophilia</taxon>
        <taxon>Hydrogenophilia incertae sedis</taxon>
        <taxon>Pelomicrobium</taxon>
    </lineage>
</organism>
<dbReference type="Proteomes" id="UP000321201">
    <property type="component" value="Unassembled WGS sequence"/>
</dbReference>
<keyword evidence="1 6" id="KW-0963">Cytoplasm</keyword>
<comment type="function">
    <text evidence="6">Specifically methylates the ribose of guanosine 2251 in 23S rRNA.</text>
</comment>
<sequence length="249" mass="26411">MAQALVYGFHAVLSRLRRDPASVLTLYAEAGRDDRRMRELLAAAETARVRVLRVERARLDGLTGGAVHQGVVAQVLPPSAKASLEEVLEGLTEPPLLLVLDGVQDPHNLGACFRVADAFGVHAIVAPKDRAVGLTPTVLKVASGAAETVPFVTVTNLARTLEALKARQVWIWGADPGGARLPSELPLEAGAAWVLGAEGRGLRRLTREGCDGLVRIPTRGQVESLNVAVAAGICLYETHMRRASGSGRS</sequence>
<evidence type="ECO:0000313" key="9">
    <source>
        <dbReference type="Proteomes" id="UP000321201"/>
    </source>
</evidence>
<keyword evidence="4 6" id="KW-0808">Transferase</keyword>
<dbReference type="PANTHER" id="PTHR46429">
    <property type="entry name" value="23S RRNA (GUANOSINE-2'-O-)-METHYLTRANSFERASE RLMB"/>
    <property type="match status" value="1"/>
</dbReference>
<dbReference type="Gene3D" id="3.40.1280.10">
    <property type="match status" value="1"/>
</dbReference>
<comment type="subcellular location">
    <subcellularLocation>
        <location evidence="6">Cytoplasm</location>
    </subcellularLocation>
</comment>
<dbReference type="InterPro" id="IPR013123">
    <property type="entry name" value="SpoU_subst-bd"/>
</dbReference>
<dbReference type="HAMAP" id="MF_01887">
    <property type="entry name" value="23SrRNA_methyltr_B"/>
    <property type="match status" value="1"/>
</dbReference>
<dbReference type="AlphaFoldDB" id="A0A5C7EJD5"/>
<dbReference type="NCBIfam" id="TIGR00186">
    <property type="entry name" value="rRNA_methyl_3"/>
    <property type="match status" value="1"/>
</dbReference>
<evidence type="ECO:0000256" key="4">
    <source>
        <dbReference type="ARBA" id="ARBA00022679"/>
    </source>
</evidence>
<accession>A0A5C7EJD5</accession>
<gene>
    <name evidence="6 8" type="primary">rlmB</name>
    <name evidence="8" type="ORF">FR698_12180</name>
</gene>
<dbReference type="EMBL" id="VPFL01000017">
    <property type="protein sequence ID" value="TXF11079.1"/>
    <property type="molecule type" value="Genomic_DNA"/>
</dbReference>
<dbReference type="PANTHER" id="PTHR46429:SF1">
    <property type="entry name" value="23S RRNA (GUANOSINE-2'-O-)-METHYLTRANSFERASE RLMB"/>
    <property type="match status" value="1"/>
</dbReference>
<dbReference type="GO" id="GO:0070039">
    <property type="term" value="F:rRNA (guanosine-2'-O-)-methyltransferase activity"/>
    <property type="evidence" value="ECO:0007669"/>
    <property type="project" value="UniProtKB-UniRule"/>
</dbReference>
<dbReference type="InterPro" id="IPR029026">
    <property type="entry name" value="tRNA_m1G_MTases_N"/>
</dbReference>
<feature type="domain" description="RNA 2-O ribose methyltransferase substrate binding" evidence="7">
    <location>
        <begin position="5"/>
        <end position="81"/>
    </location>
</feature>
<dbReference type="Pfam" id="PF00588">
    <property type="entry name" value="SpoU_methylase"/>
    <property type="match status" value="1"/>
</dbReference>
<comment type="caution">
    <text evidence="8">The sequence shown here is derived from an EMBL/GenBank/DDBJ whole genome shotgun (WGS) entry which is preliminary data.</text>
</comment>
<dbReference type="InterPro" id="IPR024915">
    <property type="entry name" value="23S_rRNA_MeTrfase_RlmB"/>
</dbReference>
<name>A0A5C7EJD5_9PROT</name>
<dbReference type="Gene3D" id="3.30.1330.30">
    <property type="match status" value="1"/>
</dbReference>
<evidence type="ECO:0000313" key="8">
    <source>
        <dbReference type="EMBL" id="TXF11079.1"/>
    </source>
</evidence>
<evidence type="ECO:0000256" key="1">
    <source>
        <dbReference type="ARBA" id="ARBA00022490"/>
    </source>
</evidence>
<evidence type="ECO:0000256" key="3">
    <source>
        <dbReference type="ARBA" id="ARBA00022603"/>
    </source>
</evidence>
<keyword evidence="5 6" id="KW-0949">S-adenosyl-L-methionine</keyword>
<dbReference type="FunFam" id="3.40.1280.10:FF:000008">
    <property type="entry name" value="Group 3 RNA methyltransferase TrmH"/>
    <property type="match status" value="1"/>
</dbReference>
<dbReference type="EC" id="2.1.1.185" evidence="6"/>
<feature type="binding site" evidence="6">
    <location>
        <position position="216"/>
    </location>
    <ligand>
        <name>S-adenosyl-L-methionine</name>
        <dbReference type="ChEBI" id="CHEBI:59789"/>
    </ligand>
</feature>
<reference evidence="8 9" key="1">
    <citation type="submission" date="2019-08" db="EMBL/GenBank/DDBJ databases">
        <title>Pelomicrobium methylotrophicum gen. nov., sp. nov. a moderately thermophilic, facultatively anaerobic, lithoautotrophic and methylotrophic bacterium isolated from a terrestrial mud volcano.</title>
        <authorList>
            <person name="Slobodkina G.B."/>
            <person name="Merkel A.Y."/>
            <person name="Slobodkin A.I."/>
        </authorList>
    </citation>
    <scope>NUCLEOTIDE SEQUENCE [LARGE SCALE GENOMIC DNA]</scope>
    <source>
        <strain evidence="8 9">SM250</strain>
    </source>
</reference>
<feature type="binding site" evidence="6">
    <location>
        <position position="225"/>
    </location>
    <ligand>
        <name>S-adenosyl-L-methionine</name>
        <dbReference type="ChEBI" id="CHEBI:59789"/>
    </ligand>
</feature>
<evidence type="ECO:0000259" key="7">
    <source>
        <dbReference type="SMART" id="SM00967"/>
    </source>
</evidence>
<dbReference type="OrthoDB" id="5291381at2"/>
<protein>
    <recommendedName>
        <fullName evidence="6">23S rRNA (guanosine-2'-O-)-methyltransferase RlmB</fullName>
        <ecNumber evidence="6">2.1.1.185</ecNumber>
    </recommendedName>
    <alternativeName>
        <fullName evidence="6">23S rRNA (guanosine2251 2'-O)-methyltransferase</fullName>
    </alternativeName>
    <alternativeName>
        <fullName evidence="6">23S rRNA Gm2251 2'-O-methyltransferase</fullName>
    </alternativeName>
</protein>
<comment type="similarity">
    <text evidence="6">Belongs to the class IV-like SAM-binding methyltransferase superfamily. RNA methyltransferase TrmH family. RlmB subfamily.</text>
</comment>
<comment type="catalytic activity">
    <reaction evidence="6">
        <text>guanosine(2251) in 23S rRNA + S-adenosyl-L-methionine = 2'-O-methylguanosine(2251) in 23S rRNA + S-adenosyl-L-homocysteine + H(+)</text>
        <dbReference type="Rhea" id="RHEA:24140"/>
        <dbReference type="Rhea" id="RHEA-COMP:10239"/>
        <dbReference type="Rhea" id="RHEA-COMP:10241"/>
        <dbReference type="ChEBI" id="CHEBI:15378"/>
        <dbReference type="ChEBI" id="CHEBI:57856"/>
        <dbReference type="ChEBI" id="CHEBI:59789"/>
        <dbReference type="ChEBI" id="CHEBI:74269"/>
        <dbReference type="ChEBI" id="CHEBI:74445"/>
        <dbReference type="EC" id="2.1.1.185"/>
    </reaction>
</comment>
<keyword evidence="9" id="KW-1185">Reference proteome</keyword>
<dbReference type="SUPFAM" id="SSF55315">
    <property type="entry name" value="L30e-like"/>
    <property type="match status" value="1"/>
</dbReference>
<dbReference type="InterPro" id="IPR004441">
    <property type="entry name" value="rRNA_MeTrfase_TrmH"/>
</dbReference>
<dbReference type="GO" id="GO:0005829">
    <property type="term" value="C:cytosol"/>
    <property type="evidence" value="ECO:0007669"/>
    <property type="project" value="TreeGrafter"/>
</dbReference>
<dbReference type="GO" id="GO:0003723">
    <property type="term" value="F:RNA binding"/>
    <property type="evidence" value="ECO:0007669"/>
    <property type="project" value="InterPro"/>
</dbReference>